<proteinExistence type="inferred from homology"/>
<dbReference type="GO" id="GO:0004252">
    <property type="term" value="F:serine-type endopeptidase activity"/>
    <property type="evidence" value="ECO:0007669"/>
    <property type="project" value="InterPro"/>
</dbReference>
<dbReference type="AlphaFoldDB" id="A0A381UV39"/>
<gene>
    <name evidence="2" type="ORF">METZ01_LOCUS84465</name>
</gene>
<feature type="non-terminal residue" evidence="2">
    <location>
        <position position="1"/>
    </location>
</feature>
<dbReference type="Gene3D" id="3.90.226.10">
    <property type="entry name" value="2-enoyl-CoA Hydratase, Chain A, domain 1"/>
    <property type="match status" value="1"/>
</dbReference>
<accession>A0A381UV39</accession>
<dbReference type="SUPFAM" id="SSF52096">
    <property type="entry name" value="ClpP/crotonase"/>
    <property type="match status" value="1"/>
</dbReference>
<organism evidence="2">
    <name type="scientific">marine metagenome</name>
    <dbReference type="NCBI Taxonomy" id="408172"/>
    <lineage>
        <taxon>unclassified sequences</taxon>
        <taxon>metagenomes</taxon>
        <taxon>ecological metagenomes</taxon>
    </lineage>
</organism>
<dbReference type="GO" id="GO:0004176">
    <property type="term" value="F:ATP-dependent peptidase activity"/>
    <property type="evidence" value="ECO:0007669"/>
    <property type="project" value="InterPro"/>
</dbReference>
<comment type="similarity">
    <text evidence="1">Belongs to the peptidase S14 family.</text>
</comment>
<reference evidence="2" key="1">
    <citation type="submission" date="2018-05" db="EMBL/GenBank/DDBJ databases">
        <authorList>
            <person name="Lanie J.A."/>
            <person name="Ng W.-L."/>
            <person name="Kazmierczak K.M."/>
            <person name="Andrzejewski T.M."/>
            <person name="Davidsen T.M."/>
            <person name="Wayne K.J."/>
            <person name="Tettelin H."/>
            <person name="Glass J.I."/>
            <person name="Rusch D."/>
            <person name="Podicherti R."/>
            <person name="Tsui H.-C.T."/>
            <person name="Winkler M.E."/>
        </authorList>
    </citation>
    <scope>NUCLEOTIDE SEQUENCE</scope>
</reference>
<dbReference type="GO" id="GO:0006508">
    <property type="term" value="P:proteolysis"/>
    <property type="evidence" value="ECO:0007669"/>
    <property type="project" value="InterPro"/>
</dbReference>
<dbReference type="InterPro" id="IPR029045">
    <property type="entry name" value="ClpP/crotonase-like_dom_sf"/>
</dbReference>
<name>A0A381UV39_9ZZZZ</name>
<dbReference type="InterPro" id="IPR001907">
    <property type="entry name" value="ClpP"/>
</dbReference>
<dbReference type="InterPro" id="IPR023562">
    <property type="entry name" value="ClpP/TepA"/>
</dbReference>
<dbReference type="PRINTS" id="PR00127">
    <property type="entry name" value="CLPPROTEASEP"/>
</dbReference>
<evidence type="ECO:0008006" key="3">
    <source>
        <dbReference type="Google" id="ProtNLM"/>
    </source>
</evidence>
<sequence>VAVKKPDNDTVKSAHDYGIVIAQRELFVGGELVAEGDEGLAFVKNLRILQAASDQPITVHLYSIGGDWCCGIVIRDAIATSTSPILLICHGIVASMGTVITTGCHRQGDSLRVNMPSCDWLIHEGYSEFDGLTFRAAQSTAEWEERIREEMLASYVDAVADGEYFSDMGPTKIKNYLNKRMQEKHDWWLTSEDALYYGFVDGILGSDDFETVGDILRRM</sequence>
<dbReference type="Pfam" id="PF00574">
    <property type="entry name" value="CLP_protease"/>
    <property type="match status" value="1"/>
</dbReference>
<evidence type="ECO:0000256" key="1">
    <source>
        <dbReference type="ARBA" id="ARBA00007039"/>
    </source>
</evidence>
<dbReference type="EMBL" id="UINC01007135">
    <property type="protein sequence ID" value="SVA31611.1"/>
    <property type="molecule type" value="Genomic_DNA"/>
</dbReference>
<evidence type="ECO:0000313" key="2">
    <source>
        <dbReference type="EMBL" id="SVA31611.1"/>
    </source>
</evidence>
<protein>
    <recommendedName>
        <fullName evidence="3">ATP-dependent Clp protease proteolytic subunit</fullName>
    </recommendedName>
</protein>